<gene>
    <name evidence="2" type="ORF">NM125_04340</name>
</gene>
<dbReference type="RefSeq" id="WP_255133228.1">
    <property type="nucleotide sequence ID" value="NZ_JANDBC010000001.1"/>
</dbReference>
<dbReference type="EMBL" id="JANDBC010000001">
    <property type="protein sequence ID" value="MCP9290814.1"/>
    <property type="molecule type" value="Genomic_DNA"/>
</dbReference>
<evidence type="ECO:0000313" key="2">
    <source>
        <dbReference type="EMBL" id="MCP9290814.1"/>
    </source>
</evidence>
<proteinExistence type="predicted"/>
<evidence type="ECO:0000256" key="1">
    <source>
        <dbReference type="SAM" id="SignalP"/>
    </source>
</evidence>
<evidence type="ECO:0000313" key="3">
    <source>
        <dbReference type="Proteomes" id="UP001139125"/>
    </source>
</evidence>
<dbReference type="AlphaFoldDB" id="A0A9X2L233"/>
<keyword evidence="3" id="KW-1185">Reference proteome</keyword>
<name>A0A9X2L233_9BACT</name>
<keyword evidence="1" id="KW-0732">Signal</keyword>
<protein>
    <recommendedName>
        <fullName evidence="4">Outer membrane protein beta-barrel domain-containing protein</fullName>
    </recommendedName>
</protein>
<reference evidence="2" key="1">
    <citation type="submission" date="2022-06" db="EMBL/GenBank/DDBJ databases">
        <title>Gracilimonas sp. CAU 1638 isolated from sea sediment.</title>
        <authorList>
            <person name="Kim W."/>
        </authorList>
    </citation>
    <scope>NUCLEOTIDE SEQUENCE</scope>
    <source>
        <strain evidence="2">CAU 1638</strain>
    </source>
</reference>
<feature type="chain" id="PRO_5040722054" description="Outer membrane protein beta-barrel domain-containing protein" evidence="1">
    <location>
        <begin position="21"/>
        <end position="175"/>
    </location>
</feature>
<comment type="caution">
    <text evidence="2">The sequence shown here is derived from an EMBL/GenBank/DDBJ whole genome shotgun (WGS) entry which is preliminary data.</text>
</comment>
<accession>A0A9X2L233</accession>
<dbReference type="Proteomes" id="UP001139125">
    <property type="component" value="Unassembled WGS sequence"/>
</dbReference>
<evidence type="ECO:0008006" key="4">
    <source>
        <dbReference type="Google" id="ProtNLM"/>
    </source>
</evidence>
<feature type="signal peptide" evidence="1">
    <location>
        <begin position="1"/>
        <end position="20"/>
    </location>
</feature>
<sequence length="175" mass="19272">MKKARLPFLIFVLGFTSIHAQDSVQTSTSWLQIGVGRGFMDNIDDATSALIGFQLQHNRHLFSFRTSITGNIIGTSYQDFGILYGQILTPPNSRFMGSMSLGAGFSLTNQSNICLFGCGSSSSSTKAKFTVPVQASFQYRPFKFLGFGITGIGNFNTYRSYSGLLFSIHLGRFRD</sequence>
<organism evidence="2 3">
    <name type="scientific">Gracilimonas sediminicola</name>
    <dbReference type="NCBI Taxonomy" id="2952158"/>
    <lineage>
        <taxon>Bacteria</taxon>
        <taxon>Pseudomonadati</taxon>
        <taxon>Balneolota</taxon>
        <taxon>Balneolia</taxon>
        <taxon>Balneolales</taxon>
        <taxon>Balneolaceae</taxon>
        <taxon>Gracilimonas</taxon>
    </lineage>
</organism>